<dbReference type="GO" id="GO:0006355">
    <property type="term" value="P:regulation of DNA-templated transcription"/>
    <property type="evidence" value="ECO:0007669"/>
    <property type="project" value="InterPro"/>
</dbReference>
<dbReference type="InterPro" id="IPR027417">
    <property type="entry name" value="P-loop_NTPase"/>
</dbReference>
<dbReference type="GO" id="GO:0000160">
    <property type="term" value="P:phosphorelay signal transduction system"/>
    <property type="evidence" value="ECO:0007669"/>
    <property type="project" value="InterPro"/>
</dbReference>
<name>A0A8J3FPB0_9ACTN</name>
<dbReference type="InterPro" id="IPR005158">
    <property type="entry name" value="BTAD"/>
</dbReference>
<organism evidence="8 9">
    <name type="scientific">Mangrovihabitans endophyticus</name>
    <dbReference type="NCBI Taxonomy" id="1751298"/>
    <lineage>
        <taxon>Bacteria</taxon>
        <taxon>Bacillati</taxon>
        <taxon>Actinomycetota</taxon>
        <taxon>Actinomycetes</taxon>
        <taxon>Micromonosporales</taxon>
        <taxon>Micromonosporaceae</taxon>
        <taxon>Mangrovihabitans</taxon>
    </lineage>
</organism>
<dbReference type="InterPro" id="IPR016032">
    <property type="entry name" value="Sig_transdc_resp-reg_C-effctor"/>
</dbReference>
<sequence length="686" mass="72126">MRVRLLGPVSVQRDDGSEVVLGSAHRVAVLSLLALNAGRPVTPPEMIAAVWGEDPPASALGSLYTYVSGLRRILRPARGTLASAGGGYSLRAERADIDVFAFEALRDAAREKRVAGDLVGALHDLESALALWRAEALAGVPGPFAAAQRVRLTELLLATRELHAELLVEAGRAGEAIAGLREIVGTHRLRENSYGLLMTALDRDGRRDEALDLYARLCRLLVEEAGTEPGAALRSLHRHMLGEPGDEPTPETEPPGGLIGRHDLLERLRAAVGALADGTGGAIWIEGEPGAGKSALLAAALVGVARLGWATADELGDRAPMGVLRDGLRRAGVDDLSAVHAACERTPTVLVIDDLQWADDASRTAWRELHRLAGQVPLLLISAVRPTGDRAALDRLRRSLTTRGAAVLTLPPLAAADAAELARRLCPELAADAVTTVVAEAGGNPQYLQCLVAERRDGSASPGPALSAAVGAHLSPLPEETRNLLRAIAFLGSGCTLDELAAVTERPGARLRHALDDARDAGLLADRAAERPVFRHPVVGRVLHDGTPTALRVMLHRAFAEQLARRGAAPQRVAGQLLAGPVPIDAWATGWLAGHAEELVTRAPAVGAAVLRAATAHPSADPTVHLDLTAWLARALSRAGDPRSEGAGVPADWVASHTSDPDLAAEMRRIVAASRPDPEISVIPAR</sequence>
<comment type="similarity">
    <text evidence="1">Belongs to the AfsR/DnrI/RedD regulatory family.</text>
</comment>
<dbReference type="InterPro" id="IPR011990">
    <property type="entry name" value="TPR-like_helical_dom_sf"/>
</dbReference>
<reference evidence="8" key="1">
    <citation type="journal article" date="2014" name="Int. J. Syst. Evol. Microbiol.">
        <title>Complete genome sequence of Corynebacterium casei LMG S-19264T (=DSM 44701T), isolated from a smear-ripened cheese.</title>
        <authorList>
            <consortium name="US DOE Joint Genome Institute (JGI-PGF)"/>
            <person name="Walter F."/>
            <person name="Albersmeier A."/>
            <person name="Kalinowski J."/>
            <person name="Ruckert C."/>
        </authorList>
    </citation>
    <scope>NUCLEOTIDE SEQUENCE</scope>
    <source>
        <strain evidence="8">CGMCC 4.7299</strain>
    </source>
</reference>
<dbReference type="SUPFAM" id="SSF46894">
    <property type="entry name" value="C-terminal effector domain of the bipartite response regulators"/>
    <property type="match status" value="1"/>
</dbReference>
<dbReference type="PANTHER" id="PTHR35807">
    <property type="entry name" value="TRANSCRIPTIONAL REGULATOR REDD-RELATED"/>
    <property type="match status" value="1"/>
</dbReference>
<dbReference type="RefSeq" id="WP_189080338.1">
    <property type="nucleotide sequence ID" value="NZ_BMMX01000015.1"/>
</dbReference>
<dbReference type="InterPro" id="IPR001867">
    <property type="entry name" value="OmpR/PhoB-type_DNA-bd"/>
</dbReference>
<gene>
    <name evidence="8" type="ORF">GCM10012284_35490</name>
</gene>
<evidence type="ECO:0000313" key="9">
    <source>
        <dbReference type="Proteomes" id="UP000656042"/>
    </source>
</evidence>
<evidence type="ECO:0000313" key="8">
    <source>
        <dbReference type="EMBL" id="GGK98137.1"/>
    </source>
</evidence>
<evidence type="ECO:0000256" key="5">
    <source>
        <dbReference type="PROSITE-ProRule" id="PRU01091"/>
    </source>
</evidence>
<dbReference type="Gene3D" id="1.10.10.10">
    <property type="entry name" value="Winged helix-like DNA-binding domain superfamily/Winged helix DNA-binding domain"/>
    <property type="match status" value="1"/>
</dbReference>
<keyword evidence="2" id="KW-0805">Transcription regulation</keyword>
<dbReference type="Pfam" id="PF00486">
    <property type="entry name" value="Trans_reg_C"/>
    <property type="match status" value="1"/>
</dbReference>
<keyword evidence="9" id="KW-1185">Reference proteome</keyword>
<dbReference type="SUPFAM" id="SSF48452">
    <property type="entry name" value="TPR-like"/>
    <property type="match status" value="1"/>
</dbReference>
<dbReference type="Pfam" id="PF03704">
    <property type="entry name" value="BTAD"/>
    <property type="match status" value="1"/>
</dbReference>
<dbReference type="SMART" id="SM00862">
    <property type="entry name" value="Trans_reg_C"/>
    <property type="match status" value="1"/>
</dbReference>
<feature type="domain" description="OmpR/PhoB-type" evidence="7">
    <location>
        <begin position="1"/>
        <end position="92"/>
    </location>
</feature>
<keyword evidence="4" id="KW-0804">Transcription</keyword>
<accession>A0A8J3FPB0</accession>
<evidence type="ECO:0000256" key="1">
    <source>
        <dbReference type="ARBA" id="ARBA00005820"/>
    </source>
</evidence>
<dbReference type="CDD" id="cd15831">
    <property type="entry name" value="BTAD"/>
    <property type="match status" value="1"/>
</dbReference>
<dbReference type="InterPro" id="IPR051677">
    <property type="entry name" value="AfsR-DnrI-RedD_regulator"/>
</dbReference>
<dbReference type="SMART" id="SM01043">
    <property type="entry name" value="BTAD"/>
    <property type="match status" value="1"/>
</dbReference>
<evidence type="ECO:0000256" key="6">
    <source>
        <dbReference type="SAM" id="MobiDB-lite"/>
    </source>
</evidence>
<feature type="DNA-binding region" description="OmpR/PhoB-type" evidence="5">
    <location>
        <begin position="1"/>
        <end position="92"/>
    </location>
</feature>
<dbReference type="EMBL" id="BMMX01000015">
    <property type="protein sequence ID" value="GGK98137.1"/>
    <property type="molecule type" value="Genomic_DNA"/>
</dbReference>
<evidence type="ECO:0000256" key="2">
    <source>
        <dbReference type="ARBA" id="ARBA00023015"/>
    </source>
</evidence>
<dbReference type="Proteomes" id="UP000656042">
    <property type="component" value="Unassembled WGS sequence"/>
</dbReference>
<proteinExistence type="inferred from homology"/>
<feature type="region of interest" description="Disordered" evidence="6">
    <location>
        <begin position="640"/>
        <end position="660"/>
    </location>
</feature>
<keyword evidence="3 5" id="KW-0238">DNA-binding</keyword>
<dbReference type="InterPro" id="IPR036388">
    <property type="entry name" value="WH-like_DNA-bd_sf"/>
</dbReference>
<dbReference type="GO" id="GO:0003677">
    <property type="term" value="F:DNA binding"/>
    <property type="evidence" value="ECO:0007669"/>
    <property type="project" value="UniProtKB-UniRule"/>
</dbReference>
<dbReference type="PANTHER" id="PTHR35807:SF1">
    <property type="entry name" value="TRANSCRIPTIONAL REGULATOR REDD"/>
    <property type="match status" value="1"/>
</dbReference>
<dbReference type="Gene3D" id="1.25.40.10">
    <property type="entry name" value="Tetratricopeptide repeat domain"/>
    <property type="match status" value="1"/>
</dbReference>
<protein>
    <recommendedName>
        <fullName evidence="7">OmpR/PhoB-type domain-containing protein</fullName>
    </recommendedName>
</protein>
<dbReference type="PROSITE" id="PS51755">
    <property type="entry name" value="OMPR_PHOB"/>
    <property type="match status" value="1"/>
</dbReference>
<comment type="caution">
    <text evidence="8">The sequence shown here is derived from an EMBL/GenBank/DDBJ whole genome shotgun (WGS) entry which is preliminary data.</text>
</comment>
<dbReference type="SUPFAM" id="SSF52540">
    <property type="entry name" value="P-loop containing nucleoside triphosphate hydrolases"/>
    <property type="match status" value="1"/>
</dbReference>
<evidence type="ECO:0000256" key="4">
    <source>
        <dbReference type="ARBA" id="ARBA00023163"/>
    </source>
</evidence>
<evidence type="ECO:0000259" key="7">
    <source>
        <dbReference type="PROSITE" id="PS51755"/>
    </source>
</evidence>
<reference evidence="8" key="2">
    <citation type="submission" date="2020-09" db="EMBL/GenBank/DDBJ databases">
        <authorList>
            <person name="Sun Q."/>
            <person name="Zhou Y."/>
        </authorList>
    </citation>
    <scope>NUCLEOTIDE SEQUENCE</scope>
    <source>
        <strain evidence="8">CGMCC 4.7299</strain>
    </source>
</reference>
<dbReference type="AlphaFoldDB" id="A0A8J3FPB0"/>
<evidence type="ECO:0000256" key="3">
    <source>
        <dbReference type="ARBA" id="ARBA00023125"/>
    </source>
</evidence>